<dbReference type="PANTHER" id="PTHR32191">
    <property type="entry name" value="TETRASPANIN-8-RELATED"/>
    <property type="match status" value="1"/>
</dbReference>
<keyword evidence="3 7" id="KW-0812">Transmembrane</keyword>
<protein>
    <recommendedName>
        <fullName evidence="10">Tetraspanin-2</fullName>
    </recommendedName>
</protein>
<feature type="transmembrane region" description="Helical" evidence="7">
    <location>
        <begin position="104"/>
        <end position="130"/>
    </location>
</feature>
<evidence type="ECO:0000256" key="1">
    <source>
        <dbReference type="ARBA" id="ARBA00004141"/>
    </source>
</evidence>
<organism evidence="8 9">
    <name type="scientific">Adiantum capillus-veneris</name>
    <name type="common">Maidenhair fern</name>
    <dbReference type="NCBI Taxonomy" id="13818"/>
    <lineage>
        <taxon>Eukaryota</taxon>
        <taxon>Viridiplantae</taxon>
        <taxon>Streptophyta</taxon>
        <taxon>Embryophyta</taxon>
        <taxon>Tracheophyta</taxon>
        <taxon>Polypodiopsida</taxon>
        <taxon>Polypodiidae</taxon>
        <taxon>Polypodiales</taxon>
        <taxon>Pteridineae</taxon>
        <taxon>Pteridaceae</taxon>
        <taxon>Vittarioideae</taxon>
        <taxon>Adiantum</taxon>
    </lineage>
</organism>
<reference evidence="8" key="1">
    <citation type="submission" date="2021-01" db="EMBL/GenBank/DDBJ databases">
        <title>Adiantum capillus-veneris genome.</title>
        <authorList>
            <person name="Fang Y."/>
            <person name="Liao Q."/>
        </authorList>
    </citation>
    <scope>NUCLEOTIDE SEQUENCE</scope>
    <source>
        <strain evidence="8">H3</strain>
        <tissue evidence="8">Leaf</tissue>
    </source>
</reference>
<proteinExistence type="inferred from homology"/>
<feature type="compositionally biased region" description="Polar residues" evidence="6">
    <location>
        <begin position="14"/>
        <end position="28"/>
    </location>
</feature>
<evidence type="ECO:0000256" key="7">
    <source>
        <dbReference type="SAM" id="Phobius"/>
    </source>
</evidence>
<dbReference type="EMBL" id="JABFUD020000012">
    <property type="protein sequence ID" value="KAI5072979.1"/>
    <property type="molecule type" value="Genomic_DNA"/>
</dbReference>
<dbReference type="InterPro" id="IPR018503">
    <property type="entry name" value="Tetraspanin_CS"/>
</dbReference>
<evidence type="ECO:0000256" key="2">
    <source>
        <dbReference type="ARBA" id="ARBA00006840"/>
    </source>
</evidence>
<evidence type="ECO:0000313" key="8">
    <source>
        <dbReference type="EMBL" id="KAI5072979.1"/>
    </source>
</evidence>
<feature type="transmembrane region" description="Helical" evidence="7">
    <location>
        <begin position="43"/>
        <end position="66"/>
    </location>
</feature>
<dbReference type="AlphaFoldDB" id="A0A9D4URW7"/>
<evidence type="ECO:0000256" key="4">
    <source>
        <dbReference type="ARBA" id="ARBA00022989"/>
    </source>
</evidence>
<dbReference type="InterPro" id="IPR044991">
    <property type="entry name" value="TET_plant"/>
</dbReference>
<comment type="similarity">
    <text evidence="2">Belongs to the tetraspanin (TM4SF) family.</text>
</comment>
<keyword evidence="9" id="KW-1185">Reference proteome</keyword>
<keyword evidence="4 7" id="KW-1133">Transmembrane helix</keyword>
<evidence type="ECO:0000256" key="5">
    <source>
        <dbReference type="ARBA" id="ARBA00023136"/>
    </source>
</evidence>
<dbReference type="GO" id="GO:0009734">
    <property type="term" value="P:auxin-activated signaling pathway"/>
    <property type="evidence" value="ECO:0007669"/>
    <property type="project" value="InterPro"/>
</dbReference>
<dbReference type="Pfam" id="PF00335">
    <property type="entry name" value="Tetraspanin"/>
    <property type="match status" value="1"/>
</dbReference>
<feature type="transmembrane region" description="Helical" evidence="7">
    <location>
        <begin position="268"/>
        <end position="287"/>
    </location>
</feature>
<evidence type="ECO:0008006" key="10">
    <source>
        <dbReference type="Google" id="ProtNLM"/>
    </source>
</evidence>
<comment type="subcellular location">
    <subcellularLocation>
        <location evidence="1">Membrane</location>
        <topology evidence="1">Multi-pass membrane protein</topology>
    </subcellularLocation>
</comment>
<evidence type="ECO:0000256" key="6">
    <source>
        <dbReference type="SAM" id="MobiDB-lite"/>
    </source>
</evidence>
<comment type="caution">
    <text evidence="8">The sequence shown here is derived from an EMBL/GenBank/DDBJ whole genome shotgun (WGS) entry which is preliminary data.</text>
</comment>
<dbReference type="GO" id="GO:0016020">
    <property type="term" value="C:membrane"/>
    <property type="evidence" value="ECO:0007669"/>
    <property type="project" value="UniProtKB-SubCell"/>
</dbReference>
<dbReference type="InterPro" id="IPR018499">
    <property type="entry name" value="Tetraspanin/Peripherin"/>
</dbReference>
<gene>
    <name evidence="8" type="ORF">GOP47_0013085</name>
</gene>
<dbReference type="OrthoDB" id="1921557at2759"/>
<dbReference type="PRINTS" id="PR00259">
    <property type="entry name" value="TMFOUR"/>
</dbReference>
<evidence type="ECO:0000313" key="9">
    <source>
        <dbReference type="Proteomes" id="UP000886520"/>
    </source>
</evidence>
<keyword evidence="5 7" id="KW-0472">Membrane</keyword>
<dbReference type="PROSITE" id="PS00421">
    <property type="entry name" value="TM4_1"/>
    <property type="match status" value="1"/>
</dbReference>
<dbReference type="Proteomes" id="UP000886520">
    <property type="component" value="Chromosome 12"/>
</dbReference>
<feature type="region of interest" description="Disordered" evidence="6">
    <location>
        <begin position="1"/>
        <end position="34"/>
    </location>
</feature>
<accession>A0A9D4URW7</accession>
<evidence type="ECO:0000256" key="3">
    <source>
        <dbReference type="ARBA" id="ARBA00022692"/>
    </source>
</evidence>
<name>A0A9D4URW7_ADICA</name>
<feature type="transmembrane region" description="Helical" evidence="7">
    <location>
        <begin position="78"/>
        <end position="98"/>
    </location>
</feature>
<sequence>MAFRQPSTMPPRPQDTQVPPHQFTNTGYGATRPHPMQRKNLPLILINLATLLLSIPILVVGIWLAARHHADCLRFLQWPLIVIGIVMMVVSLIGLVGALRRRAFLLWVYICLLTLLILLLLAFTIFAFVVTRGSKGHRVWGANFKEYELNDYSHWMRHKMNHHHTWNKIKKCLMKDQVCNNMNNKYPSQSIMWHSKLSYIESGCCKPPTACCYTYVNATNWVNPTTAGANMDCGRWSNDPWQLCYNCDSCKAGVIRQVNKDWRKAAKVALAMLVALGVLYVLAWLSFLQALAHKTLYSTAHSVNARPHASSLT</sequence>